<sequence>MRALHRLTATVDTERSLPTEDGVRVSGVVEVVTECDRSGRASMRCRAVGDDTWHPVTGGSVTLPDPADLPFHHSVTLSRLLSEQLPPPESPTFPRAAFYFCDDLDAPPSHAA</sequence>
<dbReference type="EMBL" id="VIGW01000007">
    <property type="protein sequence ID" value="TWS18730.1"/>
    <property type="molecule type" value="Genomic_DNA"/>
</dbReference>
<proteinExistence type="predicted"/>
<protein>
    <submittedName>
        <fullName evidence="1">Uncharacterized protein</fullName>
    </submittedName>
</protein>
<reference evidence="1 2" key="1">
    <citation type="submission" date="2019-06" db="EMBL/GenBank/DDBJ databases">
        <title>Tsukamurella conjunctivitidis sp. nov., Tsukamurella assacharolytica sp. nov. and Tsukamurella sputae sp. nov. isolated from patients with conjunctivitis, bacteraemia (lymphoma) and respiratory infection (sputum) in Hong Kong.</title>
        <authorList>
            <person name="Teng J.L.L."/>
            <person name="Lee H.H."/>
            <person name="Fong J.Y.H."/>
            <person name="Fok K.M.N."/>
            <person name="Lau S.K.P."/>
            <person name="Woo P.C.Y."/>
        </authorList>
    </citation>
    <scope>NUCLEOTIDE SEQUENCE [LARGE SCALE GENOMIC DNA]</scope>
    <source>
        <strain evidence="1 2">HKU71</strain>
    </source>
</reference>
<dbReference type="Proteomes" id="UP000317291">
    <property type="component" value="Unassembled WGS sequence"/>
</dbReference>
<name>A0A5C5R6Z7_9ACTN</name>
<comment type="caution">
    <text evidence="1">The sequence shown here is derived from an EMBL/GenBank/DDBJ whole genome shotgun (WGS) entry which is preliminary data.</text>
</comment>
<evidence type="ECO:0000313" key="1">
    <source>
        <dbReference type="EMBL" id="TWS18730.1"/>
    </source>
</evidence>
<dbReference type="RefSeq" id="WP_146562288.1">
    <property type="nucleotide sequence ID" value="NZ_VIGW01000007.1"/>
</dbReference>
<organism evidence="1 2">
    <name type="scientific">Tsukamurella asaccharolytica</name>
    <dbReference type="NCBI Taxonomy" id="2592067"/>
    <lineage>
        <taxon>Bacteria</taxon>
        <taxon>Bacillati</taxon>
        <taxon>Actinomycetota</taxon>
        <taxon>Actinomycetes</taxon>
        <taxon>Mycobacteriales</taxon>
        <taxon>Tsukamurellaceae</taxon>
        <taxon>Tsukamurella</taxon>
    </lineage>
</organism>
<dbReference type="AlphaFoldDB" id="A0A5C5R6Z7"/>
<keyword evidence="2" id="KW-1185">Reference proteome</keyword>
<accession>A0A5C5R6Z7</accession>
<dbReference type="OrthoDB" id="4774116at2"/>
<gene>
    <name evidence="1" type="ORF">FK529_14205</name>
</gene>
<evidence type="ECO:0000313" key="2">
    <source>
        <dbReference type="Proteomes" id="UP000317291"/>
    </source>
</evidence>